<feature type="region of interest" description="Disordered" evidence="1">
    <location>
        <begin position="1"/>
        <end position="25"/>
    </location>
</feature>
<feature type="compositionally biased region" description="Polar residues" evidence="1">
    <location>
        <begin position="12"/>
        <end position="25"/>
    </location>
</feature>
<dbReference type="AlphaFoldDB" id="A0A8S9ZR95"/>
<organism evidence="2 3">
    <name type="scientific">Meloidogyne graminicola</name>
    <dbReference type="NCBI Taxonomy" id="189291"/>
    <lineage>
        <taxon>Eukaryota</taxon>
        <taxon>Metazoa</taxon>
        <taxon>Ecdysozoa</taxon>
        <taxon>Nematoda</taxon>
        <taxon>Chromadorea</taxon>
        <taxon>Rhabditida</taxon>
        <taxon>Tylenchina</taxon>
        <taxon>Tylenchomorpha</taxon>
        <taxon>Tylenchoidea</taxon>
        <taxon>Meloidogynidae</taxon>
        <taxon>Meloidogyninae</taxon>
        <taxon>Meloidogyne</taxon>
    </lineage>
</organism>
<feature type="non-terminal residue" evidence="2">
    <location>
        <position position="112"/>
    </location>
</feature>
<comment type="caution">
    <text evidence="2">The sequence shown here is derived from an EMBL/GenBank/DDBJ whole genome shotgun (WGS) entry which is preliminary data.</text>
</comment>
<sequence length="112" mass="12536">GNDQKGRDNAKNPASSPSNYNLSQKNRFSALEGLTERRQRKLFMDKSVKDSKFKNKGKQCEEDCNDDISSKTVGKIETNKDVVVQVGNKDLSKKCCNKQNYLGVVITAMLAF</sequence>
<accession>A0A8S9ZR95</accession>
<dbReference type="Proteomes" id="UP000605970">
    <property type="component" value="Unassembled WGS sequence"/>
</dbReference>
<dbReference type="EMBL" id="JABEBT010000035">
    <property type="protein sequence ID" value="KAF7635985.1"/>
    <property type="molecule type" value="Genomic_DNA"/>
</dbReference>
<evidence type="ECO:0000313" key="2">
    <source>
        <dbReference type="EMBL" id="KAF7635985.1"/>
    </source>
</evidence>
<feature type="compositionally biased region" description="Basic and acidic residues" evidence="1">
    <location>
        <begin position="1"/>
        <end position="10"/>
    </location>
</feature>
<gene>
    <name evidence="2" type="ORF">Mgra_00004566</name>
</gene>
<evidence type="ECO:0000313" key="3">
    <source>
        <dbReference type="Proteomes" id="UP000605970"/>
    </source>
</evidence>
<evidence type="ECO:0000256" key="1">
    <source>
        <dbReference type="SAM" id="MobiDB-lite"/>
    </source>
</evidence>
<keyword evidence="3" id="KW-1185">Reference proteome</keyword>
<reference evidence="2" key="1">
    <citation type="journal article" date="2020" name="Ecol. Evol.">
        <title>Genome structure and content of the rice root-knot nematode (Meloidogyne graminicola).</title>
        <authorList>
            <person name="Phan N.T."/>
            <person name="Danchin E.G.J."/>
            <person name="Klopp C."/>
            <person name="Perfus-Barbeoch L."/>
            <person name="Kozlowski D.K."/>
            <person name="Koutsovoulos G.D."/>
            <person name="Lopez-Roques C."/>
            <person name="Bouchez O."/>
            <person name="Zahm M."/>
            <person name="Besnard G."/>
            <person name="Bellafiore S."/>
        </authorList>
    </citation>
    <scope>NUCLEOTIDE SEQUENCE</scope>
    <source>
        <strain evidence="2">VN-18</strain>
    </source>
</reference>
<protein>
    <submittedName>
        <fullName evidence="2">Uncharacterized protein</fullName>
    </submittedName>
</protein>
<name>A0A8S9ZR95_9BILA</name>
<proteinExistence type="predicted"/>
<feature type="non-terminal residue" evidence="2">
    <location>
        <position position="1"/>
    </location>
</feature>